<evidence type="ECO:0000256" key="7">
    <source>
        <dbReference type="ARBA" id="ARBA00023049"/>
    </source>
</evidence>
<gene>
    <name evidence="12" type="ORF">HQ865_13175</name>
</gene>
<dbReference type="PROSITE" id="PS00143">
    <property type="entry name" value="INSULINASE"/>
    <property type="match status" value="1"/>
</dbReference>
<dbReference type="Proteomes" id="UP000505355">
    <property type="component" value="Chromosome"/>
</dbReference>
<dbReference type="InterPro" id="IPR007863">
    <property type="entry name" value="Peptidase_M16_C"/>
</dbReference>
<accession>A0A7D4QBP6</accession>
<evidence type="ECO:0000256" key="2">
    <source>
        <dbReference type="ARBA" id="ARBA00007261"/>
    </source>
</evidence>
<feature type="domain" description="Peptidase M16 C-terminal" evidence="11">
    <location>
        <begin position="199"/>
        <end position="380"/>
    </location>
</feature>
<evidence type="ECO:0000256" key="3">
    <source>
        <dbReference type="ARBA" id="ARBA00022670"/>
    </source>
</evidence>
<evidence type="ECO:0000256" key="8">
    <source>
        <dbReference type="RuleBase" id="RU004447"/>
    </source>
</evidence>
<dbReference type="Pfam" id="PF00675">
    <property type="entry name" value="Peptidase_M16"/>
    <property type="match status" value="1"/>
</dbReference>
<proteinExistence type="inferred from homology"/>
<evidence type="ECO:0000256" key="6">
    <source>
        <dbReference type="ARBA" id="ARBA00022833"/>
    </source>
</evidence>
<dbReference type="InterPro" id="IPR011249">
    <property type="entry name" value="Metalloenz_LuxS/M16"/>
</dbReference>
<feature type="signal peptide" evidence="9">
    <location>
        <begin position="1"/>
        <end position="18"/>
    </location>
</feature>
<dbReference type="GO" id="GO:0004222">
    <property type="term" value="F:metalloendopeptidase activity"/>
    <property type="evidence" value="ECO:0007669"/>
    <property type="project" value="InterPro"/>
</dbReference>
<dbReference type="InterPro" id="IPR001431">
    <property type="entry name" value="Pept_M16_Zn_BS"/>
</dbReference>
<dbReference type="GO" id="GO:0006508">
    <property type="term" value="P:proteolysis"/>
    <property type="evidence" value="ECO:0007669"/>
    <property type="project" value="UniProtKB-KW"/>
</dbReference>
<evidence type="ECO:0000259" key="10">
    <source>
        <dbReference type="Pfam" id="PF00675"/>
    </source>
</evidence>
<comment type="cofactor">
    <cofactor evidence="1">
        <name>Zn(2+)</name>
        <dbReference type="ChEBI" id="CHEBI:29105"/>
    </cofactor>
</comment>
<dbReference type="SUPFAM" id="SSF63411">
    <property type="entry name" value="LuxS/MPP-like metallohydrolase"/>
    <property type="match status" value="4"/>
</dbReference>
<evidence type="ECO:0000256" key="5">
    <source>
        <dbReference type="ARBA" id="ARBA00022801"/>
    </source>
</evidence>
<dbReference type="Pfam" id="PF05193">
    <property type="entry name" value="Peptidase_M16_C"/>
    <property type="match status" value="2"/>
</dbReference>
<keyword evidence="4" id="KW-0479">Metal-binding</keyword>
<dbReference type="InterPro" id="IPR050626">
    <property type="entry name" value="Peptidase_M16"/>
</dbReference>
<keyword evidence="6" id="KW-0862">Zinc</keyword>
<feature type="domain" description="Peptidase M16 N-terminal" evidence="10">
    <location>
        <begin position="43"/>
        <end position="159"/>
    </location>
</feature>
<dbReference type="AlphaFoldDB" id="A0A7D4QBP6"/>
<dbReference type="PANTHER" id="PTHR43690">
    <property type="entry name" value="NARDILYSIN"/>
    <property type="match status" value="1"/>
</dbReference>
<evidence type="ECO:0000256" key="9">
    <source>
        <dbReference type="SAM" id="SignalP"/>
    </source>
</evidence>
<feature type="domain" description="Peptidase M16 C-terminal" evidence="11">
    <location>
        <begin position="678"/>
        <end position="857"/>
    </location>
</feature>
<dbReference type="RefSeq" id="WP_173415337.1">
    <property type="nucleotide sequence ID" value="NZ_CP054139.1"/>
</dbReference>
<comment type="similarity">
    <text evidence="2 8">Belongs to the peptidase M16 family.</text>
</comment>
<keyword evidence="9" id="KW-0732">Signal</keyword>
<dbReference type="Gene3D" id="3.30.830.10">
    <property type="entry name" value="Metalloenzyme, LuxS/M16 peptidase-like"/>
    <property type="match status" value="4"/>
</dbReference>
<keyword evidence="3" id="KW-0645">Protease</keyword>
<name>A0A7D4QBP6_9SPHI</name>
<reference evidence="12 13" key="1">
    <citation type="submission" date="2020-05" db="EMBL/GenBank/DDBJ databases">
        <title>Mucilaginibacter mali sp. nov.</title>
        <authorList>
            <person name="Kim H.S."/>
            <person name="Lee K.C."/>
            <person name="Suh M.K."/>
            <person name="Kim J.-S."/>
            <person name="Han K.-I."/>
            <person name="Eom M.K."/>
            <person name="Shin Y.K."/>
            <person name="Lee J.-S."/>
        </authorList>
    </citation>
    <scope>NUCLEOTIDE SEQUENCE [LARGE SCALE GENOMIC DNA]</scope>
    <source>
        <strain evidence="12 13">G2-14</strain>
    </source>
</reference>
<evidence type="ECO:0000313" key="13">
    <source>
        <dbReference type="Proteomes" id="UP000505355"/>
    </source>
</evidence>
<keyword evidence="7" id="KW-0482">Metalloprotease</keyword>
<evidence type="ECO:0000256" key="1">
    <source>
        <dbReference type="ARBA" id="ARBA00001947"/>
    </source>
</evidence>
<dbReference type="EMBL" id="CP054139">
    <property type="protein sequence ID" value="QKJ30664.1"/>
    <property type="molecule type" value="Genomic_DNA"/>
</dbReference>
<dbReference type="GO" id="GO:0046872">
    <property type="term" value="F:metal ion binding"/>
    <property type="evidence" value="ECO:0007669"/>
    <property type="project" value="UniProtKB-KW"/>
</dbReference>
<dbReference type="PANTHER" id="PTHR43690:SF34">
    <property type="entry name" value="ZINC PROTEASE PQQL-LIKE"/>
    <property type="match status" value="1"/>
</dbReference>
<organism evidence="12 13">
    <name type="scientific">Mucilaginibacter mali</name>
    <dbReference type="NCBI Taxonomy" id="2740462"/>
    <lineage>
        <taxon>Bacteria</taxon>
        <taxon>Pseudomonadati</taxon>
        <taxon>Bacteroidota</taxon>
        <taxon>Sphingobacteriia</taxon>
        <taxon>Sphingobacteriales</taxon>
        <taxon>Sphingobacteriaceae</taxon>
        <taxon>Mucilaginibacter</taxon>
    </lineage>
</organism>
<keyword evidence="5" id="KW-0378">Hydrolase</keyword>
<feature type="chain" id="PRO_5028803917" evidence="9">
    <location>
        <begin position="19"/>
        <end position="930"/>
    </location>
</feature>
<dbReference type="InterPro" id="IPR011765">
    <property type="entry name" value="Pept_M16_N"/>
</dbReference>
<evidence type="ECO:0000256" key="4">
    <source>
        <dbReference type="ARBA" id="ARBA00022723"/>
    </source>
</evidence>
<evidence type="ECO:0000313" key="12">
    <source>
        <dbReference type="EMBL" id="QKJ30664.1"/>
    </source>
</evidence>
<dbReference type="KEGG" id="mmab:HQ865_13175"/>
<protein>
    <submittedName>
        <fullName evidence="12">Insulinase family protein</fullName>
    </submittedName>
</protein>
<sequence length="930" mass="104772">MKKLLWLLFLAVPGLAFAQPIPKDPQLRTGKLPNGFTYYIRHNAQPQKRVELYLVNKVGSILEDDDQRGLAHFMEHMNFNGTKHYPKNQLVDHLQKAGVRFGADLNAYTSFDETVYQLPIPTDDPAMFGTGLNIMRDWAQEATLAANEIEKERGVVLEEERLGKGASDRMSRQTLPVMLNHARYAERLPIGTDEVLTKFKPEVIRRFYHDWYRPDLQALIIVGDVDVNQAEQLVKAKFADLKNPVKPRERTLYTVPLTGKTQFLAVTDKEESGTTLQIIYKHKAPAMQTEQDYLLSIKRSLFNQLLDARRNAQLSQEANPAFTGVSIGISGLLNNVDMLSFAVSVKQGQLQRGFTQAWSLLEGVKRYGFTKDELDRVKQNYLRNLQSSVSEQGKTASVSYVKEYQRLFLNSEASPGIDWEFQFAQNHLDAITLADMTALMNEYLASKDIDILIMAPEKEKTGLPDQATVTGWINTIAKQDIQQYKEEQVGDKPLLAKLPEPGKVTAKQQIPQLGVTKVTLSNGITVILKSTDFKNDQIIYGAFSPGGTSLYDNTDFDIASNVGGIMARMGLGQFNSVQLSQVLTGKVVQSSANVGLRSETINGAAAPQDLETALQLTYLQFTAPRKDSLMFRNTMEGAIASLANRYADPNRVFVDTISYVMGGYSYRSAAPTEERLRKITLQRAYDIYRERFADASNFTFVFVGNFEIDDMLPLLERYIASLPATHKHTKVRDLGIHIPSGRLVKKVFKGTENKALVRVVYSGDYQFGQFANMQLKALGDILQIKVLQRLREAEGEVYSPQVQTVYNKYPQNRFAITIQFGCAPKNADHLVALLEDEMKKLREQGPVADDVEKFKAQYQKSVELILKENSFWYSYLAGQYENNEDVLQVLDVNKHLANINPISLKQAAQTFFSGKNMITFELLPEQAGTN</sequence>
<keyword evidence="13" id="KW-1185">Reference proteome</keyword>
<evidence type="ECO:0000259" key="11">
    <source>
        <dbReference type="Pfam" id="PF05193"/>
    </source>
</evidence>